<accession>A0A8H7MB90</accession>
<organism evidence="3 4">
    <name type="scientific">Lasiodiplodia theobromae</name>
    <dbReference type="NCBI Taxonomy" id="45133"/>
    <lineage>
        <taxon>Eukaryota</taxon>
        <taxon>Fungi</taxon>
        <taxon>Dikarya</taxon>
        <taxon>Ascomycota</taxon>
        <taxon>Pezizomycotina</taxon>
        <taxon>Dothideomycetes</taxon>
        <taxon>Dothideomycetes incertae sedis</taxon>
        <taxon>Botryosphaeriales</taxon>
        <taxon>Botryosphaeriaceae</taxon>
        <taxon>Lasiodiplodia</taxon>
    </lineage>
</organism>
<dbReference type="EMBL" id="MDYX01000040">
    <property type="protein sequence ID" value="KAF9630353.1"/>
    <property type="molecule type" value="Genomic_DNA"/>
</dbReference>
<dbReference type="PANTHER" id="PTHR42470">
    <property type="entry name" value="VAST DOMAIN-CONTAINING PROTEIN"/>
    <property type="match status" value="1"/>
</dbReference>
<feature type="compositionally biased region" description="Polar residues" evidence="1">
    <location>
        <begin position="419"/>
        <end position="432"/>
    </location>
</feature>
<gene>
    <name evidence="3" type="ORF">BFW01_g915</name>
</gene>
<evidence type="ECO:0000259" key="2">
    <source>
        <dbReference type="Pfam" id="PF25545"/>
    </source>
</evidence>
<feature type="compositionally biased region" description="Low complexity" evidence="1">
    <location>
        <begin position="359"/>
        <end position="398"/>
    </location>
</feature>
<proteinExistence type="predicted"/>
<feature type="region of interest" description="Disordered" evidence="1">
    <location>
        <begin position="353"/>
        <end position="450"/>
    </location>
</feature>
<feature type="compositionally biased region" description="Polar residues" evidence="1">
    <location>
        <begin position="8"/>
        <end position="25"/>
    </location>
</feature>
<dbReference type="PANTHER" id="PTHR42470:SF2">
    <property type="match status" value="1"/>
</dbReference>
<evidence type="ECO:0000313" key="4">
    <source>
        <dbReference type="Proteomes" id="UP000627934"/>
    </source>
</evidence>
<evidence type="ECO:0000313" key="3">
    <source>
        <dbReference type="EMBL" id="KAF9630353.1"/>
    </source>
</evidence>
<name>A0A8H7MB90_9PEZI</name>
<feature type="compositionally biased region" description="Low complexity" evidence="1">
    <location>
        <begin position="26"/>
        <end position="40"/>
    </location>
</feature>
<feature type="region of interest" description="Disordered" evidence="1">
    <location>
        <begin position="1"/>
        <end position="53"/>
    </location>
</feature>
<reference evidence="3" key="2">
    <citation type="journal article" date="2018" name="DNA Res.">
        <title>Comparative genome and transcriptome analyses reveal adaptations to opportunistic infections in woody plant degrading pathogens of Botryosphaeriaceae.</title>
        <authorList>
            <person name="Yan J.Y."/>
            <person name="Zhao W.S."/>
            <person name="Chen Z."/>
            <person name="Xing Q.K."/>
            <person name="Zhang W."/>
            <person name="Chethana K.W.T."/>
            <person name="Xue M.F."/>
            <person name="Xu J.P."/>
            <person name="Phillips A.J.L."/>
            <person name="Wang Y."/>
            <person name="Liu J.H."/>
            <person name="Liu M."/>
            <person name="Zhou Y."/>
            <person name="Jayawardena R.S."/>
            <person name="Manawasinghe I.S."/>
            <person name="Huang J.B."/>
            <person name="Qiao G.H."/>
            <person name="Fu C.Y."/>
            <person name="Guo F.F."/>
            <person name="Dissanayake A.J."/>
            <person name="Peng Y.L."/>
            <person name="Hyde K.D."/>
            <person name="Li X.H."/>
        </authorList>
    </citation>
    <scope>NUCLEOTIDE SEQUENCE</scope>
    <source>
        <strain evidence="3">CSS-01s</strain>
    </source>
</reference>
<dbReference type="Pfam" id="PF25545">
    <property type="entry name" value="DUF7924"/>
    <property type="match status" value="1"/>
</dbReference>
<reference evidence="3" key="1">
    <citation type="submission" date="2016-08" db="EMBL/GenBank/DDBJ databases">
        <authorList>
            <person name="Yan J."/>
        </authorList>
    </citation>
    <scope>NUCLEOTIDE SEQUENCE</scope>
    <source>
        <strain evidence="3">CSS-01s</strain>
    </source>
</reference>
<dbReference type="InterPro" id="IPR057684">
    <property type="entry name" value="DUF7924"/>
</dbReference>
<sequence>MAPRENTTRPSQGRKSVQASDQNFQSSSGNGTSKSTNKTNRSQASTRTAKDKDWAQTLQDGYREGNKWFRFFKNKEDLRRFGKTKDCLAKKSEDLLKQLRRRRREHKDPRYQLHTLETKLGRLKRKPEANIFHELEDLVCPAAEGLADIHVDDPELEERYLDLAEGWGEQWDKRIPMLDRPPPSPDYFVGFSRNAFLPDQRDELDRNANATTTFKATSLVCLPFLTCEAKALDVFEVAESQNCWSMFIAVRATVKLFEIANLQDDINREILAFSVGYNQRDVEVHAYYPILDKDCTKIFRREILSNSLMPSRNSNDPWKALDLVRNVYEIWAPEHLDRVRKAIDAISQRTISSSTKVGSAAEAPSELASSASDSHSSSTEVPSDARSRPRSSSAASGASKKRRLEDQPAGEPSGRKLRSSTTAQKPTGSTGMSFDAGALSLEESLEESIE</sequence>
<protein>
    <recommendedName>
        <fullName evidence="2">DUF7924 domain-containing protein</fullName>
    </recommendedName>
</protein>
<dbReference type="Proteomes" id="UP000627934">
    <property type="component" value="Unassembled WGS sequence"/>
</dbReference>
<comment type="caution">
    <text evidence="3">The sequence shown here is derived from an EMBL/GenBank/DDBJ whole genome shotgun (WGS) entry which is preliminary data.</text>
</comment>
<feature type="domain" description="DUF7924" evidence="2">
    <location>
        <begin position="117"/>
        <end position="343"/>
    </location>
</feature>
<evidence type="ECO:0000256" key="1">
    <source>
        <dbReference type="SAM" id="MobiDB-lite"/>
    </source>
</evidence>
<dbReference type="AlphaFoldDB" id="A0A8H7MB90"/>